<accession>A0A0F9VU29</accession>
<protein>
    <recommendedName>
        <fullName evidence="2">HNH nuclease domain-containing protein</fullName>
    </recommendedName>
</protein>
<dbReference type="AlphaFoldDB" id="A0A0F9VU29"/>
<evidence type="ECO:0000313" key="1">
    <source>
        <dbReference type="EMBL" id="KKN76961.1"/>
    </source>
</evidence>
<organism evidence="1">
    <name type="scientific">marine sediment metagenome</name>
    <dbReference type="NCBI Taxonomy" id="412755"/>
    <lineage>
        <taxon>unclassified sequences</taxon>
        <taxon>metagenomes</taxon>
        <taxon>ecological metagenomes</taxon>
    </lineage>
</organism>
<gene>
    <name evidence="1" type="ORF">LCGC14_0364530</name>
</gene>
<name>A0A0F9VU29_9ZZZZ</name>
<sequence>MRICTISGCDKKYCANGYCEMHRARYRRHGSPYITKGHGMSTNPIYDTWCTMIQRCTNPNNAKYKIYGERGIKVCYEWRKAFLSFYKDMGEKPDGMQIDRIDNNGDYTPENCRWTTSAENNRNKRNNVLSIKKANKIRLLYKKGMYPKEISKIMEIKHPTIESVIYHNAWEEK</sequence>
<dbReference type="EMBL" id="LAZR01000286">
    <property type="protein sequence ID" value="KKN76961.1"/>
    <property type="molecule type" value="Genomic_DNA"/>
</dbReference>
<reference evidence="1" key="1">
    <citation type="journal article" date="2015" name="Nature">
        <title>Complex archaea that bridge the gap between prokaryotes and eukaryotes.</title>
        <authorList>
            <person name="Spang A."/>
            <person name="Saw J.H."/>
            <person name="Jorgensen S.L."/>
            <person name="Zaremba-Niedzwiedzka K."/>
            <person name="Martijn J."/>
            <person name="Lind A.E."/>
            <person name="van Eijk R."/>
            <person name="Schleper C."/>
            <person name="Guy L."/>
            <person name="Ettema T.J."/>
        </authorList>
    </citation>
    <scope>NUCLEOTIDE SEQUENCE</scope>
</reference>
<comment type="caution">
    <text evidence="1">The sequence shown here is derived from an EMBL/GenBank/DDBJ whole genome shotgun (WGS) entry which is preliminary data.</text>
</comment>
<proteinExistence type="predicted"/>
<evidence type="ECO:0008006" key="2">
    <source>
        <dbReference type="Google" id="ProtNLM"/>
    </source>
</evidence>